<dbReference type="Proteomes" id="UP000325291">
    <property type="component" value="Unassembled WGS sequence"/>
</dbReference>
<dbReference type="Pfam" id="PF11150">
    <property type="entry name" value="DUF2927"/>
    <property type="match status" value="1"/>
</dbReference>
<dbReference type="InterPro" id="IPR021323">
    <property type="entry name" value="DUF2927"/>
</dbReference>
<dbReference type="EMBL" id="VINQ01000002">
    <property type="protein sequence ID" value="KAA0920127.1"/>
    <property type="molecule type" value="Genomic_DNA"/>
</dbReference>
<reference evidence="2 3" key="1">
    <citation type="submission" date="2019-07" db="EMBL/GenBank/DDBJ databases">
        <title>Aquicoccus porphyridii gen. nov., sp. nov., isolated from a small marine red alga, Porphyridium marinum.</title>
        <authorList>
            <person name="Liu L."/>
        </authorList>
    </citation>
    <scope>NUCLEOTIDE SEQUENCE [LARGE SCALE GENOMIC DNA]</scope>
    <source>
        <strain evidence="2 3">L1 8-17</strain>
    </source>
</reference>
<evidence type="ECO:0000313" key="2">
    <source>
        <dbReference type="EMBL" id="KAA0920127.1"/>
    </source>
</evidence>
<dbReference type="PROSITE" id="PS51257">
    <property type="entry name" value="PROKAR_LIPOPROTEIN"/>
    <property type="match status" value="1"/>
</dbReference>
<comment type="caution">
    <text evidence="2">The sequence shown here is derived from an EMBL/GenBank/DDBJ whole genome shotgun (WGS) entry which is preliminary data.</text>
</comment>
<name>A0A5A9ZSC0_9RHOB</name>
<evidence type="ECO:0000256" key="1">
    <source>
        <dbReference type="SAM" id="MobiDB-lite"/>
    </source>
</evidence>
<proteinExistence type="predicted"/>
<feature type="region of interest" description="Disordered" evidence="1">
    <location>
        <begin position="22"/>
        <end position="55"/>
    </location>
</feature>
<keyword evidence="3" id="KW-1185">Reference proteome</keyword>
<protein>
    <submittedName>
        <fullName evidence="2">DUF2927 domain-containing protein</fullName>
    </submittedName>
</protein>
<organism evidence="2 3">
    <name type="scientific">Aquicoccus porphyridii</name>
    <dbReference type="NCBI Taxonomy" id="1852029"/>
    <lineage>
        <taxon>Bacteria</taxon>
        <taxon>Pseudomonadati</taxon>
        <taxon>Pseudomonadota</taxon>
        <taxon>Alphaproteobacteria</taxon>
        <taxon>Rhodobacterales</taxon>
        <taxon>Paracoccaceae</taxon>
        <taxon>Aquicoccus</taxon>
    </lineage>
</organism>
<gene>
    <name evidence="2" type="ORF">FLO80_03115</name>
</gene>
<sequence>MRNHLLPICLLLVGCMPGPAPDDTATRASQPAAMSSLPPLKSFATPTPARPERSNADIARDFLDLSFRLESGRELAVFTRFEEPITVRVTGRPPATMMPDLAALIRRLQGEAGIDISLTNAAQANITIEALTRREIRRNLPHAACFVVPGITDISQYRRARRSARANWALLRNREKLAIFVPGDASPQELRDCLHEELAQAIGPLNDLYRLPDSVFNDDNIHAVLTGFDMLILRAYYAPELANGMTRQEVAARLPAILARLNPGGAGIPARAPARTPRNWINAIEAALGPDSSPSERQRATRRALGIAQSLGWQDHRRAFVHYAMGRLIAATDPDAAMGHFQAADRFFAATPGAGLHRAFVASQLAAHALSRGDGRTALALIEPNIPVASRFENAALLSTLMLLRAEALEITSRAPEAAQVRLDSLGWARYGFGADWAVRAKLREIGALNPLKGKRG</sequence>
<evidence type="ECO:0000313" key="3">
    <source>
        <dbReference type="Proteomes" id="UP000325291"/>
    </source>
</evidence>
<dbReference type="RefSeq" id="WP_111364027.1">
    <property type="nucleotide sequence ID" value="NZ_VINQ01000002.1"/>
</dbReference>
<dbReference type="AlphaFoldDB" id="A0A5A9ZSC0"/>
<accession>A0A5A9ZSC0</accession>